<keyword evidence="2" id="KW-1185">Reference proteome</keyword>
<reference evidence="2" key="1">
    <citation type="journal article" date="2019" name="Int. J. Syst. Evol. Microbiol.">
        <title>The Global Catalogue of Microorganisms (GCM) 10K type strain sequencing project: providing services to taxonomists for standard genome sequencing and annotation.</title>
        <authorList>
            <consortium name="The Broad Institute Genomics Platform"/>
            <consortium name="The Broad Institute Genome Sequencing Center for Infectious Disease"/>
            <person name="Wu L."/>
            <person name="Ma J."/>
        </authorList>
    </citation>
    <scope>NUCLEOTIDE SEQUENCE [LARGE SCALE GENOMIC DNA]</scope>
    <source>
        <strain evidence="2">KCTC 52644</strain>
    </source>
</reference>
<protein>
    <recommendedName>
        <fullName evidence="3">Lipoprotein</fullName>
    </recommendedName>
</protein>
<accession>A0ABW5Z5K6</accession>
<evidence type="ECO:0000313" key="1">
    <source>
        <dbReference type="EMBL" id="MFD2907703.1"/>
    </source>
</evidence>
<sequence>MRQYILLLLIGFGITLTSCRNDFDFESSKGGLSFSKDTVYLDTVFTAIGSSTYTLKVYNKSNKNISIPSLKLRKGLASKYRLMVDGVAGQVFQNVEMLAKDSMYIFVSVTAEVADSNPTDFLYTDQILFGEGTNEQKVELVTLIQDAYFIYPGRIQNPDNSYTYDSLNLGLDADGNPISIRGRFLEEANAANGNELNWTNTKPYVVYGYAAVPPNKTLVVDAGARIHFHAESGLIVANNASLQINGTSSSTASLENEVIFEGDRLEPNFSEAPGQWGTIWLTQGSTNNSISNLTIKNATVGLLVTGNDGTSTPTYINNTQIYNCSNVGILARTGSIEGKNVVINSCGQAAFAGSFGGSYEFTHCTFANYWSSPNQTAVLLDDYDGDALYTLTKADFKNCIIYGSSNLGINLKKKGTTFSYNFENCLIKFIDIGNQFGTNPLYQFSGSNFVNCLIASSSNVNKPIFKNPSRNELIIGENSVAKGTANATYSTFSDILNKPRNGDTDIGAYNWITFD</sequence>
<dbReference type="SUPFAM" id="SSF51126">
    <property type="entry name" value="Pectin lyase-like"/>
    <property type="match status" value="1"/>
</dbReference>
<dbReference type="Proteomes" id="UP001597549">
    <property type="component" value="Unassembled WGS sequence"/>
</dbReference>
<evidence type="ECO:0008006" key="3">
    <source>
        <dbReference type="Google" id="ProtNLM"/>
    </source>
</evidence>
<name>A0ABW5Z5K6_9FLAO</name>
<dbReference type="PROSITE" id="PS51257">
    <property type="entry name" value="PROKAR_LIPOPROTEIN"/>
    <property type="match status" value="1"/>
</dbReference>
<organism evidence="1 2">
    <name type="scientific">Flavobacterium ardleyense</name>
    <dbReference type="NCBI Taxonomy" id="2038737"/>
    <lineage>
        <taxon>Bacteria</taxon>
        <taxon>Pseudomonadati</taxon>
        <taxon>Bacteroidota</taxon>
        <taxon>Flavobacteriia</taxon>
        <taxon>Flavobacteriales</taxon>
        <taxon>Flavobacteriaceae</taxon>
        <taxon>Flavobacterium</taxon>
    </lineage>
</organism>
<dbReference type="InterPro" id="IPR011050">
    <property type="entry name" value="Pectin_lyase_fold/virulence"/>
</dbReference>
<comment type="caution">
    <text evidence="1">The sequence shown here is derived from an EMBL/GenBank/DDBJ whole genome shotgun (WGS) entry which is preliminary data.</text>
</comment>
<proteinExistence type="predicted"/>
<dbReference type="EMBL" id="JBHUOL010000006">
    <property type="protein sequence ID" value="MFD2907703.1"/>
    <property type="molecule type" value="Genomic_DNA"/>
</dbReference>
<evidence type="ECO:0000313" key="2">
    <source>
        <dbReference type="Proteomes" id="UP001597549"/>
    </source>
</evidence>
<gene>
    <name evidence="1" type="ORF">ACFSX9_03040</name>
</gene>
<dbReference type="RefSeq" id="WP_379804230.1">
    <property type="nucleotide sequence ID" value="NZ_JBHUOL010000006.1"/>
</dbReference>